<keyword evidence="3" id="KW-1185">Reference proteome</keyword>
<reference evidence="2 3" key="1">
    <citation type="submission" date="2013-05" db="EMBL/GenBank/DDBJ databases">
        <title>Genome assembly of Chondromyces apiculatus DSM 436.</title>
        <authorList>
            <person name="Sharma G."/>
            <person name="Khatri I."/>
            <person name="Kaur C."/>
            <person name="Mayilraj S."/>
            <person name="Subramanian S."/>
        </authorList>
    </citation>
    <scope>NUCLEOTIDE SEQUENCE [LARGE SCALE GENOMIC DNA]</scope>
    <source>
        <strain evidence="2 3">DSM 436</strain>
    </source>
</reference>
<evidence type="ECO:0000256" key="1">
    <source>
        <dbReference type="SAM" id="MobiDB-lite"/>
    </source>
</evidence>
<accession>A0A017THC3</accession>
<organism evidence="2 3">
    <name type="scientific">Chondromyces apiculatus DSM 436</name>
    <dbReference type="NCBI Taxonomy" id="1192034"/>
    <lineage>
        <taxon>Bacteria</taxon>
        <taxon>Pseudomonadati</taxon>
        <taxon>Myxococcota</taxon>
        <taxon>Polyangia</taxon>
        <taxon>Polyangiales</taxon>
        <taxon>Polyangiaceae</taxon>
        <taxon>Chondromyces</taxon>
    </lineage>
</organism>
<dbReference type="EMBL" id="ASRX01000002">
    <property type="protein sequence ID" value="EYF08668.1"/>
    <property type="molecule type" value="Genomic_DNA"/>
</dbReference>
<dbReference type="RefSeq" id="WP_044234825.1">
    <property type="nucleotide sequence ID" value="NZ_ASRX01000002.1"/>
</dbReference>
<name>A0A017THC3_9BACT</name>
<protein>
    <submittedName>
        <fullName evidence="2">Uncharacterized protein</fullName>
    </submittedName>
</protein>
<dbReference type="AlphaFoldDB" id="A0A017THC3"/>
<dbReference type="Proteomes" id="UP000019678">
    <property type="component" value="Unassembled WGS sequence"/>
</dbReference>
<evidence type="ECO:0000313" key="3">
    <source>
        <dbReference type="Proteomes" id="UP000019678"/>
    </source>
</evidence>
<feature type="region of interest" description="Disordered" evidence="1">
    <location>
        <begin position="146"/>
        <end position="173"/>
    </location>
</feature>
<gene>
    <name evidence="2" type="ORF">CAP_2529</name>
</gene>
<sequence length="173" mass="19060">MITNRVGDNSPTAAELSALVTQLTDIVTQLQDFGLILAPEERKRLLHARLEAEPMVQRVHDLATNYGITLQDIPLAGMMNDLDLRMRLHPLADLFRSGLVLAEDTAAQASSEMWEAFLGYYGVLTKMGEQNPKLALELKPVTEFMAKRRPPLKGAPSKTPIPPETTKPTTPSA</sequence>
<dbReference type="OrthoDB" id="5533205at2"/>
<evidence type="ECO:0000313" key="2">
    <source>
        <dbReference type="EMBL" id="EYF08668.1"/>
    </source>
</evidence>
<proteinExistence type="predicted"/>
<comment type="caution">
    <text evidence="2">The sequence shown here is derived from an EMBL/GenBank/DDBJ whole genome shotgun (WGS) entry which is preliminary data.</text>
</comment>